<dbReference type="RefSeq" id="WP_085890245.1">
    <property type="nucleotide sequence ID" value="NZ_FWFN01000014.1"/>
</dbReference>
<reference evidence="3 4" key="1">
    <citation type="submission" date="2017-03" db="EMBL/GenBank/DDBJ databases">
        <authorList>
            <person name="Afonso C.L."/>
            <person name="Miller P.J."/>
            <person name="Scott M.A."/>
            <person name="Spackman E."/>
            <person name="Goraichik I."/>
            <person name="Dimitrov K.M."/>
            <person name="Suarez D.L."/>
            <person name="Swayne D.E."/>
        </authorList>
    </citation>
    <scope>NUCLEOTIDE SEQUENCE [LARGE SCALE GENOMIC DNA]</scope>
    <source>
        <strain evidence="3 4">CECT 7751</strain>
    </source>
</reference>
<proteinExistence type="predicted"/>
<dbReference type="OrthoDB" id="7875931at2"/>
<protein>
    <submittedName>
        <fullName evidence="3">Uncharacterized protein</fullName>
    </submittedName>
</protein>
<evidence type="ECO:0000256" key="1">
    <source>
        <dbReference type="SAM" id="Coils"/>
    </source>
</evidence>
<name>A0A1X7ABM5_9RHOB</name>
<feature type="coiled-coil region" evidence="1">
    <location>
        <begin position="10"/>
        <end position="58"/>
    </location>
</feature>
<keyword evidence="1" id="KW-0175">Coiled coil</keyword>
<dbReference type="AlphaFoldDB" id="A0A1X7ABM5"/>
<evidence type="ECO:0000313" key="4">
    <source>
        <dbReference type="Proteomes" id="UP000193963"/>
    </source>
</evidence>
<evidence type="ECO:0000256" key="2">
    <source>
        <dbReference type="SAM" id="Phobius"/>
    </source>
</evidence>
<keyword evidence="2" id="KW-0472">Membrane</keyword>
<dbReference type="Proteomes" id="UP000193963">
    <property type="component" value="Unassembled WGS sequence"/>
</dbReference>
<evidence type="ECO:0000313" key="3">
    <source>
        <dbReference type="EMBL" id="SLN75040.1"/>
    </source>
</evidence>
<dbReference type="EMBL" id="FWFN01000014">
    <property type="protein sequence ID" value="SLN75040.1"/>
    <property type="molecule type" value="Genomic_DNA"/>
</dbReference>
<keyword evidence="4" id="KW-1185">Reference proteome</keyword>
<keyword evidence="2" id="KW-1133">Transmembrane helix</keyword>
<feature type="transmembrane region" description="Helical" evidence="2">
    <location>
        <begin position="72"/>
        <end position="90"/>
    </location>
</feature>
<organism evidence="3 4">
    <name type="scientific">Pseudooceanicola marinus</name>
    <dbReference type="NCBI Taxonomy" id="396013"/>
    <lineage>
        <taxon>Bacteria</taxon>
        <taxon>Pseudomonadati</taxon>
        <taxon>Pseudomonadota</taxon>
        <taxon>Alphaproteobacteria</taxon>
        <taxon>Rhodobacterales</taxon>
        <taxon>Paracoccaceae</taxon>
        <taxon>Pseudooceanicola</taxon>
    </lineage>
</organism>
<sequence>MTDEARLARIEAKLDKISDAVIAMARLEEQNITLFKRMDRYEDELRELMRQVAALERVSFGRGVFFRSLDKLIWLAVGGGASLGLAWLQTQL</sequence>
<accession>A0A1X7ABM5</accession>
<gene>
    <name evidence="3" type="ORF">PSM7751_04243</name>
</gene>
<keyword evidence="2" id="KW-0812">Transmembrane</keyword>